<evidence type="ECO:0000256" key="2">
    <source>
        <dbReference type="ARBA" id="ARBA00022643"/>
    </source>
</evidence>
<protein>
    <recommendedName>
        <fullName evidence="6">FMN dependent NADH:quinone oxidoreductase</fullName>
        <ecNumber evidence="6">1.6.5.-</ecNumber>
    </recommendedName>
    <alternativeName>
        <fullName evidence="6">Azo-dye reductase</fullName>
    </alternativeName>
    <alternativeName>
        <fullName evidence="6">FMN-dependent NADH-azo compound oxidoreductase</fullName>
    </alternativeName>
    <alternativeName>
        <fullName evidence="6">FMN-dependent NADH-azoreductase</fullName>
        <ecNumber evidence="6">1.7.1.17</ecNumber>
    </alternativeName>
</protein>
<comment type="catalytic activity">
    <reaction evidence="6">
        <text>2 a quinone + NADH + H(+) = 2 a 1,4-benzosemiquinone + NAD(+)</text>
        <dbReference type="Rhea" id="RHEA:65952"/>
        <dbReference type="ChEBI" id="CHEBI:15378"/>
        <dbReference type="ChEBI" id="CHEBI:57540"/>
        <dbReference type="ChEBI" id="CHEBI:57945"/>
        <dbReference type="ChEBI" id="CHEBI:132124"/>
        <dbReference type="ChEBI" id="CHEBI:134225"/>
    </reaction>
</comment>
<organism evidence="8 9">
    <name type="scientific">Marinomonas alcarazii</name>
    <dbReference type="NCBI Taxonomy" id="491949"/>
    <lineage>
        <taxon>Bacteria</taxon>
        <taxon>Pseudomonadati</taxon>
        <taxon>Pseudomonadota</taxon>
        <taxon>Gammaproteobacteria</taxon>
        <taxon>Oceanospirillales</taxon>
        <taxon>Oceanospirillaceae</taxon>
        <taxon>Marinomonas</taxon>
    </lineage>
</organism>
<dbReference type="InterPro" id="IPR003680">
    <property type="entry name" value="Flavodoxin_fold"/>
</dbReference>
<dbReference type="Proteomes" id="UP000247551">
    <property type="component" value="Unassembled WGS sequence"/>
</dbReference>
<feature type="domain" description="Flavodoxin-like fold" evidence="7">
    <location>
        <begin position="2"/>
        <end position="184"/>
    </location>
</feature>
<feature type="binding site" evidence="6">
    <location>
        <begin position="23"/>
        <end position="25"/>
    </location>
    <ligand>
        <name>FMN</name>
        <dbReference type="ChEBI" id="CHEBI:58210"/>
    </ligand>
</feature>
<dbReference type="InterPro" id="IPR029039">
    <property type="entry name" value="Flavoprotein-like_sf"/>
</dbReference>
<keyword evidence="4 6" id="KW-0520">NAD</keyword>
<comment type="subunit">
    <text evidence="6">Homodimer.</text>
</comment>
<comment type="similarity">
    <text evidence="6">Belongs to the azoreductase type 1 family.</text>
</comment>
<dbReference type="RefSeq" id="WP_110575929.1">
    <property type="nucleotide sequence ID" value="NZ_QKLW01000005.1"/>
</dbReference>
<dbReference type="AlphaFoldDB" id="A0A318UZP6"/>
<comment type="cofactor">
    <cofactor evidence="6">
        <name>FMN</name>
        <dbReference type="ChEBI" id="CHEBI:58210"/>
    </cofactor>
    <text evidence="6">Binds 1 FMN per subunit.</text>
</comment>
<accession>A0A318UZP6</accession>
<comment type="catalytic activity">
    <reaction evidence="5">
        <text>N,N-dimethyl-1,4-phenylenediamine + anthranilate + 2 NAD(+) = 2-(4-dimethylaminophenyl)diazenylbenzoate + 2 NADH + 2 H(+)</text>
        <dbReference type="Rhea" id="RHEA:55872"/>
        <dbReference type="ChEBI" id="CHEBI:15378"/>
        <dbReference type="ChEBI" id="CHEBI:15783"/>
        <dbReference type="ChEBI" id="CHEBI:16567"/>
        <dbReference type="ChEBI" id="CHEBI:57540"/>
        <dbReference type="ChEBI" id="CHEBI:57945"/>
        <dbReference type="ChEBI" id="CHEBI:71579"/>
        <dbReference type="EC" id="1.7.1.17"/>
    </reaction>
    <physiologicalReaction direction="right-to-left" evidence="5">
        <dbReference type="Rhea" id="RHEA:55874"/>
    </physiologicalReaction>
</comment>
<dbReference type="EC" id="1.6.5.-" evidence="6"/>
<dbReference type="Gene3D" id="3.40.50.360">
    <property type="match status" value="1"/>
</dbReference>
<evidence type="ECO:0000256" key="6">
    <source>
        <dbReference type="HAMAP-Rule" id="MF_01216"/>
    </source>
</evidence>
<keyword evidence="9" id="KW-1185">Reference proteome</keyword>
<keyword evidence="2 6" id="KW-0288">FMN</keyword>
<proteinExistence type="inferred from homology"/>
<keyword evidence="3 6" id="KW-0560">Oxidoreductase</keyword>
<comment type="caution">
    <text evidence="8">The sequence shown here is derived from an EMBL/GenBank/DDBJ whole genome shotgun (WGS) entry which is preliminary data.</text>
</comment>
<dbReference type="GO" id="GO:0016652">
    <property type="term" value="F:oxidoreductase activity, acting on NAD(P)H as acceptor"/>
    <property type="evidence" value="ECO:0007669"/>
    <property type="project" value="UniProtKB-UniRule"/>
</dbReference>
<comment type="function">
    <text evidence="6">Quinone reductase that provides resistance to thiol-specific stress caused by electrophilic quinones.</text>
</comment>
<dbReference type="HAMAP" id="MF_01216">
    <property type="entry name" value="Azoreductase_type1"/>
    <property type="match status" value="1"/>
</dbReference>
<dbReference type="GO" id="GO:0009055">
    <property type="term" value="F:electron transfer activity"/>
    <property type="evidence" value="ECO:0007669"/>
    <property type="project" value="UniProtKB-UniRule"/>
</dbReference>
<name>A0A318UZP6_9GAMM</name>
<evidence type="ECO:0000256" key="5">
    <source>
        <dbReference type="ARBA" id="ARBA00048542"/>
    </source>
</evidence>
<sequence>MKNILHIDSSVRHTNHSKESYNSISKSFGRIFIEEWMNKNHQNTVIYRDLGLNPPTFISEDWIAAAFTPKSERTLVQNLILSESDRYFNEVAKADIIVITAPMYNYGMPAVLKAWFDQVLRVNKTFTFDLSRGDFPIETVLSGKTLVLLTSSGEFGFGEGGVRENMNHLNSHIKELAKHLGVGHCYEIGSEYQEFADNRHISSVKQAKQDILTLVELLAQK</sequence>
<reference evidence="8 9" key="1">
    <citation type="submission" date="2018-06" db="EMBL/GenBank/DDBJ databases">
        <title>Genomic Encyclopedia of Type Strains, Phase III (KMG-III): the genomes of soil and plant-associated and newly described type strains.</title>
        <authorList>
            <person name="Whitman W."/>
        </authorList>
    </citation>
    <scope>NUCLEOTIDE SEQUENCE [LARGE SCALE GENOMIC DNA]</scope>
    <source>
        <strain evidence="8 9">CECT 7730</strain>
    </source>
</reference>
<comment type="function">
    <text evidence="6">Also exhibits azoreductase activity. Catalyzes the reductive cleavage of the azo bond in aromatic azo compounds to the corresponding amines.</text>
</comment>
<dbReference type="EC" id="1.7.1.17" evidence="6"/>
<evidence type="ECO:0000313" key="8">
    <source>
        <dbReference type="EMBL" id="PYF81047.1"/>
    </source>
</evidence>
<dbReference type="Pfam" id="PF02525">
    <property type="entry name" value="Flavodoxin_2"/>
    <property type="match status" value="1"/>
</dbReference>
<dbReference type="SUPFAM" id="SSF52218">
    <property type="entry name" value="Flavoproteins"/>
    <property type="match status" value="1"/>
</dbReference>
<gene>
    <name evidence="6" type="primary">azoR</name>
    <name evidence="8" type="ORF">DFP75_105137</name>
</gene>
<dbReference type="GO" id="GO:0016655">
    <property type="term" value="F:oxidoreductase activity, acting on NAD(P)H, quinone or similar compound as acceptor"/>
    <property type="evidence" value="ECO:0007669"/>
    <property type="project" value="InterPro"/>
</dbReference>
<dbReference type="EMBL" id="QKLW01000005">
    <property type="protein sequence ID" value="PYF81047.1"/>
    <property type="molecule type" value="Genomic_DNA"/>
</dbReference>
<feature type="binding site" evidence="6">
    <location>
        <position position="10"/>
    </location>
    <ligand>
        <name>FMN</name>
        <dbReference type="ChEBI" id="CHEBI:58210"/>
    </ligand>
</feature>
<dbReference type="InterPro" id="IPR050104">
    <property type="entry name" value="FMN-dep_NADH:Q_OxRdtase_AzoR1"/>
</dbReference>
<keyword evidence="1 6" id="KW-0285">Flavoprotein</keyword>
<dbReference type="PANTHER" id="PTHR43741:SF4">
    <property type="entry name" value="FMN-DEPENDENT NADH:QUINONE OXIDOREDUCTASE"/>
    <property type="match status" value="1"/>
</dbReference>
<dbReference type="PANTHER" id="PTHR43741">
    <property type="entry name" value="FMN-DEPENDENT NADH-AZOREDUCTASE 1"/>
    <property type="match status" value="1"/>
</dbReference>
<evidence type="ECO:0000259" key="7">
    <source>
        <dbReference type="Pfam" id="PF02525"/>
    </source>
</evidence>
<comment type="caution">
    <text evidence="6">Lacks conserved residue(s) required for the propagation of feature annotation.</text>
</comment>
<dbReference type="GO" id="GO:0010181">
    <property type="term" value="F:FMN binding"/>
    <property type="evidence" value="ECO:0007669"/>
    <property type="project" value="UniProtKB-UniRule"/>
</dbReference>
<evidence type="ECO:0000256" key="1">
    <source>
        <dbReference type="ARBA" id="ARBA00022630"/>
    </source>
</evidence>
<dbReference type="InterPro" id="IPR023048">
    <property type="entry name" value="NADH:quinone_OxRdtase_FMN_depd"/>
</dbReference>
<evidence type="ECO:0000256" key="3">
    <source>
        <dbReference type="ARBA" id="ARBA00023002"/>
    </source>
</evidence>
<evidence type="ECO:0000313" key="9">
    <source>
        <dbReference type="Proteomes" id="UP000247551"/>
    </source>
</evidence>
<evidence type="ECO:0000256" key="4">
    <source>
        <dbReference type="ARBA" id="ARBA00023027"/>
    </source>
</evidence>